<dbReference type="Proteomes" id="UP000606600">
    <property type="component" value="Unassembled WGS sequence"/>
</dbReference>
<reference evidence="1 2" key="1">
    <citation type="submission" date="2020-09" db="EMBL/GenBank/DDBJ databases">
        <title>Novel species of Mucilaginibacter isolated from a glacier on the Tibetan Plateau.</title>
        <authorList>
            <person name="Liu Q."/>
            <person name="Xin Y.-H."/>
        </authorList>
    </citation>
    <scope>NUCLEOTIDE SEQUENCE [LARGE SCALE GENOMIC DNA]</scope>
    <source>
        <strain evidence="1 2">ZT4R22</strain>
    </source>
</reference>
<dbReference type="EMBL" id="JACWMY010000007">
    <property type="protein sequence ID" value="MBD1365029.1"/>
    <property type="molecule type" value="Genomic_DNA"/>
</dbReference>
<evidence type="ECO:0000313" key="1">
    <source>
        <dbReference type="EMBL" id="MBD1365029.1"/>
    </source>
</evidence>
<proteinExistence type="predicted"/>
<evidence type="ECO:0000313" key="2">
    <source>
        <dbReference type="Proteomes" id="UP000606600"/>
    </source>
</evidence>
<dbReference type="Gene3D" id="3.40.50.2000">
    <property type="entry name" value="Glycogen Phosphorylase B"/>
    <property type="match status" value="2"/>
</dbReference>
<gene>
    <name evidence="1" type="ORF">IDJ77_14505</name>
</gene>
<name>A0ABR7WUG1_9SPHI</name>
<sequence>MKNKKVLVFESYPVFSGAQRVSLNFCKALKAENFYITLLLADDPTNIHHEMFGPYVDEIIMVNTSDTLKQYGNSDRWFKPSNFFNSIFKGLVPFYSQCFKILKKGKFDSMYFCDPRGAVMMLYLCMFFKGKKICYLQGKNKLRPSFARLIYLTFTNHLMCPSTDVLESLPPSPKKMVLNYGIDFSQYGAINADAVKTEISGLLKPELTGRTKLLFAGLIRPQKGVHHLIYAMKAVKDAFTPEQMPVLFLLGNPKTKPEENFKNHLVEYCHANGLDEYVYWIGWRDNVLEWMKNCDYFIFPTIDKEACDFEGFDKVIESSEGSPVVLIESSLCGLYTIAAKVTGVNETITNGHNGIMYNPNDNQALANVLINTLKTKPKFVDFPNAERFSPKTFSDKILNII</sequence>
<dbReference type="Pfam" id="PF13692">
    <property type="entry name" value="Glyco_trans_1_4"/>
    <property type="match status" value="1"/>
</dbReference>
<accession>A0ABR7WUG1</accession>
<keyword evidence="2" id="KW-1185">Reference proteome</keyword>
<protein>
    <submittedName>
        <fullName evidence="1">Glycosyltransferase</fullName>
    </submittedName>
</protein>
<dbReference type="PANTHER" id="PTHR12526">
    <property type="entry name" value="GLYCOSYLTRANSFERASE"/>
    <property type="match status" value="1"/>
</dbReference>
<organism evidence="1 2">
    <name type="scientific">Mucilaginibacter pankratovii</name>
    <dbReference type="NCBI Taxonomy" id="2772110"/>
    <lineage>
        <taxon>Bacteria</taxon>
        <taxon>Pseudomonadati</taxon>
        <taxon>Bacteroidota</taxon>
        <taxon>Sphingobacteriia</taxon>
        <taxon>Sphingobacteriales</taxon>
        <taxon>Sphingobacteriaceae</taxon>
        <taxon>Mucilaginibacter</taxon>
    </lineage>
</organism>
<dbReference type="RefSeq" id="WP_191189694.1">
    <property type="nucleotide sequence ID" value="NZ_JACWMY010000007.1"/>
</dbReference>
<dbReference type="SUPFAM" id="SSF53756">
    <property type="entry name" value="UDP-Glycosyltransferase/glycogen phosphorylase"/>
    <property type="match status" value="1"/>
</dbReference>
<comment type="caution">
    <text evidence="1">The sequence shown here is derived from an EMBL/GenBank/DDBJ whole genome shotgun (WGS) entry which is preliminary data.</text>
</comment>